<dbReference type="HOGENOM" id="CLU_046006_16_0_6"/>
<dbReference type="AlphaFoldDB" id="B0U0F4"/>
<protein>
    <submittedName>
        <fullName evidence="2">Glyoxalase family protein</fullName>
    </submittedName>
</protein>
<proteinExistence type="predicted"/>
<dbReference type="eggNOG" id="COG0346">
    <property type="taxonomic scope" value="Bacteria"/>
</dbReference>
<reference evidence="2" key="1">
    <citation type="submission" date="2009-01" db="EMBL/GenBank/DDBJ databases">
        <title>Complete sequence of chromosome of Francisella philomiragia subsp. philomiragia ATCC 25017.</title>
        <authorList>
            <consortium name="US DOE Joint Genome Institute"/>
            <person name="Copeland A."/>
            <person name="Lucas S."/>
            <person name="Lapidus A."/>
            <person name="Barry K."/>
            <person name="Detter J.C."/>
            <person name="Glavina del Rio T."/>
            <person name="Hammon N."/>
            <person name="Israni S."/>
            <person name="Dalin E."/>
            <person name="Tice H."/>
            <person name="Pitluck S."/>
            <person name="Chain P."/>
            <person name="Malfatti S."/>
            <person name="Shin M."/>
            <person name="Vergez L."/>
            <person name="Schmutz J."/>
            <person name="Larimer F."/>
            <person name="Land M."/>
            <person name="Hauser L."/>
            <person name="Richardson P."/>
        </authorList>
    </citation>
    <scope>NUCLEOTIDE SEQUENCE</scope>
    <source>
        <strain evidence="2">ATCC 25017</strain>
    </source>
</reference>
<dbReference type="KEGG" id="fph:Fphi_0487"/>
<evidence type="ECO:0000313" key="2">
    <source>
        <dbReference type="EMBL" id="ABZ86705.1"/>
    </source>
</evidence>
<evidence type="ECO:0000259" key="1">
    <source>
        <dbReference type="PROSITE" id="PS51819"/>
    </source>
</evidence>
<dbReference type="EMBL" id="CP000937">
    <property type="protein sequence ID" value="ABZ86705.1"/>
    <property type="molecule type" value="Genomic_DNA"/>
</dbReference>
<accession>B0U0F4</accession>
<dbReference type="InterPro" id="IPR029068">
    <property type="entry name" value="Glyas_Bleomycin-R_OHBP_Dase"/>
</dbReference>
<name>B0U0F4_FRAP2</name>
<dbReference type="InterPro" id="IPR051332">
    <property type="entry name" value="Fosfomycin_Res_Enzymes"/>
</dbReference>
<dbReference type="SUPFAM" id="SSF54593">
    <property type="entry name" value="Glyoxalase/Bleomycin resistance protein/Dihydroxybiphenyl dioxygenase"/>
    <property type="match status" value="1"/>
</dbReference>
<dbReference type="InterPro" id="IPR037523">
    <property type="entry name" value="VOC_core"/>
</dbReference>
<dbReference type="Pfam" id="PF00903">
    <property type="entry name" value="Glyoxalase"/>
    <property type="match status" value="1"/>
</dbReference>
<gene>
    <name evidence="2" type="ordered locus">Fphi_0487</name>
</gene>
<dbReference type="Gene3D" id="3.10.180.10">
    <property type="entry name" value="2,3-Dihydroxybiphenyl 1,2-Dioxygenase, domain 1"/>
    <property type="match status" value="1"/>
</dbReference>
<organism evidence="2">
    <name type="scientific">Francisella philomiragia subsp. philomiragia (strain ATCC 25017 / CCUG 19701 / FSC 153 / O#319-036)</name>
    <dbReference type="NCBI Taxonomy" id="484022"/>
    <lineage>
        <taxon>Bacteria</taxon>
        <taxon>Pseudomonadati</taxon>
        <taxon>Pseudomonadota</taxon>
        <taxon>Gammaproteobacteria</taxon>
        <taxon>Thiotrichales</taxon>
        <taxon>Francisellaceae</taxon>
        <taxon>Francisella</taxon>
    </lineage>
</organism>
<dbReference type="PANTHER" id="PTHR36113">
    <property type="entry name" value="LYASE, PUTATIVE-RELATED-RELATED"/>
    <property type="match status" value="1"/>
</dbReference>
<dbReference type="PROSITE" id="PS51819">
    <property type="entry name" value="VOC"/>
    <property type="match status" value="1"/>
</dbReference>
<sequence length="146" mass="17001">MAKLSYNIIYKALKQSQYMRTEHIAIWVKDIELMKDFYCKYFNAKPNDKYINPIKGFSSYFLSFESGARLEIMHSKNMNNLNLDNKERFGLIHLAISVGSKEKVDQLTKQLRNDGFKITGEPRITGDGYYESCVLDPEQNLIEITI</sequence>
<dbReference type="PANTHER" id="PTHR36113:SF1">
    <property type="entry name" value="GLYOXALASE_BLEOMYCIN RESISTANCE PROTEIN_DIOXYGENASE"/>
    <property type="match status" value="1"/>
</dbReference>
<dbReference type="InterPro" id="IPR004360">
    <property type="entry name" value="Glyas_Fos-R_dOase_dom"/>
</dbReference>
<feature type="domain" description="VOC" evidence="1">
    <location>
        <begin position="20"/>
        <end position="146"/>
    </location>
</feature>